<accession>A0A9W8ZBD5</accession>
<dbReference type="Proteomes" id="UP001140510">
    <property type="component" value="Unassembled WGS sequence"/>
</dbReference>
<name>A0A9W8ZBD5_9PLEO</name>
<dbReference type="EMBL" id="JAPEVA010000083">
    <property type="protein sequence ID" value="KAJ4400793.1"/>
    <property type="molecule type" value="Genomic_DNA"/>
</dbReference>
<sequence>MDDTAPKFEPAAPQDQQQSQDVQTPKRSKHKRVNSDSTERPASAQRDRRDDLVQHSDVEAELDLSDEDADPADSIVDFNWDELHQKYHDAINQCSQEETELMGEWLNLMEVTNEDYTSTL</sequence>
<evidence type="ECO:0000256" key="1">
    <source>
        <dbReference type="SAM" id="MobiDB-lite"/>
    </source>
</evidence>
<proteinExistence type="predicted"/>
<evidence type="ECO:0000313" key="3">
    <source>
        <dbReference type="Proteomes" id="UP001140510"/>
    </source>
</evidence>
<keyword evidence="3" id="KW-1185">Reference proteome</keyword>
<protein>
    <submittedName>
        <fullName evidence="2">Uncharacterized protein</fullName>
    </submittedName>
</protein>
<feature type="region of interest" description="Disordered" evidence="1">
    <location>
        <begin position="1"/>
        <end position="55"/>
    </location>
</feature>
<organism evidence="2 3">
    <name type="scientific">Didymella pomorum</name>
    <dbReference type="NCBI Taxonomy" id="749634"/>
    <lineage>
        <taxon>Eukaryota</taxon>
        <taxon>Fungi</taxon>
        <taxon>Dikarya</taxon>
        <taxon>Ascomycota</taxon>
        <taxon>Pezizomycotina</taxon>
        <taxon>Dothideomycetes</taxon>
        <taxon>Pleosporomycetidae</taxon>
        <taxon>Pleosporales</taxon>
        <taxon>Pleosporineae</taxon>
        <taxon>Didymellaceae</taxon>
        <taxon>Didymella</taxon>
    </lineage>
</organism>
<reference evidence="2" key="1">
    <citation type="submission" date="2022-10" db="EMBL/GenBank/DDBJ databases">
        <title>Tapping the CABI collections for fungal endophytes: first genome assemblies for Collariella, Neodidymelliopsis, Ascochyta clinopodiicola, Didymella pomorum, Didymosphaeria variabile, Neocosmospora piperis and Neocucurbitaria cava.</title>
        <authorList>
            <person name="Hill R."/>
        </authorList>
    </citation>
    <scope>NUCLEOTIDE SEQUENCE</scope>
    <source>
        <strain evidence="2">IMI 355091</strain>
    </source>
</reference>
<feature type="compositionally biased region" description="Low complexity" evidence="1">
    <location>
        <begin position="14"/>
        <end position="23"/>
    </location>
</feature>
<dbReference type="OrthoDB" id="5335351at2759"/>
<dbReference type="AlphaFoldDB" id="A0A9W8ZBD5"/>
<feature type="compositionally biased region" description="Basic and acidic residues" evidence="1">
    <location>
        <begin position="33"/>
        <end position="55"/>
    </location>
</feature>
<gene>
    <name evidence="2" type="ORF">N0V91_008424</name>
</gene>
<comment type="caution">
    <text evidence="2">The sequence shown here is derived from an EMBL/GenBank/DDBJ whole genome shotgun (WGS) entry which is preliminary data.</text>
</comment>
<evidence type="ECO:0000313" key="2">
    <source>
        <dbReference type="EMBL" id="KAJ4400793.1"/>
    </source>
</evidence>